<protein>
    <submittedName>
        <fullName evidence="2">Uncharacterized protein</fullName>
    </submittedName>
</protein>
<dbReference type="KEGG" id="caul:KCG34_01435"/>
<name>A0A975G115_9CAUL</name>
<dbReference type="RefSeq" id="WP_211938632.1">
    <property type="nucleotide sequence ID" value="NZ_CP073078.1"/>
</dbReference>
<dbReference type="EMBL" id="CP073078">
    <property type="protein sequence ID" value="QUD88582.1"/>
    <property type="molecule type" value="Genomic_DNA"/>
</dbReference>
<evidence type="ECO:0000313" key="3">
    <source>
        <dbReference type="Proteomes" id="UP000676409"/>
    </source>
</evidence>
<keyword evidence="3" id="KW-1185">Reference proteome</keyword>
<evidence type="ECO:0000256" key="1">
    <source>
        <dbReference type="SAM" id="MobiDB-lite"/>
    </source>
</evidence>
<evidence type="ECO:0000313" key="2">
    <source>
        <dbReference type="EMBL" id="QUD88582.1"/>
    </source>
</evidence>
<dbReference type="AlphaFoldDB" id="A0A975G115"/>
<feature type="compositionally biased region" description="Gly residues" evidence="1">
    <location>
        <begin position="93"/>
        <end position="110"/>
    </location>
</feature>
<reference evidence="2" key="1">
    <citation type="submission" date="2021-04" db="EMBL/GenBank/DDBJ databases">
        <title>The complete genome sequence of Caulobacter sp. S6.</title>
        <authorList>
            <person name="Tang Y."/>
            <person name="Ouyang W."/>
            <person name="Liu Q."/>
            <person name="Huang B."/>
            <person name="Guo Z."/>
            <person name="Lei P."/>
        </authorList>
    </citation>
    <scope>NUCLEOTIDE SEQUENCE</scope>
    <source>
        <strain evidence="2">S6</strain>
    </source>
</reference>
<sequence>MTPIRTIVTTSLLACGIAGWFQSQKTLSPDLGVAVRQDVVAQIADPQATYGPPPPADGMRANLAQTRYKADKPVQSNAQASEFGAKSGVGQSSSGGSGGGDSGGSSLGGP</sequence>
<accession>A0A975G115</accession>
<dbReference type="Proteomes" id="UP000676409">
    <property type="component" value="Chromosome"/>
</dbReference>
<feature type="region of interest" description="Disordered" evidence="1">
    <location>
        <begin position="65"/>
        <end position="110"/>
    </location>
</feature>
<proteinExistence type="predicted"/>
<organism evidence="2 3">
    <name type="scientific">Phenylobacterium montanum</name>
    <dbReference type="NCBI Taxonomy" id="2823693"/>
    <lineage>
        <taxon>Bacteria</taxon>
        <taxon>Pseudomonadati</taxon>
        <taxon>Pseudomonadota</taxon>
        <taxon>Alphaproteobacteria</taxon>
        <taxon>Caulobacterales</taxon>
        <taxon>Caulobacteraceae</taxon>
        <taxon>Phenylobacterium</taxon>
    </lineage>
</organism>
<gene>
    <name evidence="2" type="ORF">KCG34_01435</name>
</gene>